<reference evidence="2" key="1">
    <citation type="submission" date="2018-09" db="EMBL/GenBank/DDBJ databases">
        <authorList>
            <person name="Livingstone P.G."/>
            <person name="Whitworth D.E."/>
        </authorList>
    </citation>
    <scope>NUCLEOTIDE SEQUENCE [LARGE SCALE GENOMIC DNA]</scope>
    <source>
        <strain evidence="2">CA051B</strain>
    </source>
</reference>
<evidence type="ECO:0000313" key="1">
    <source>
        <dbReference type="EMBL" id="RKH61455.1"/>
    </source>
</evidence>
<dbReference type="AlphaFoldDB" id="A0A3A8Q5J9"/>
<proteinExistence type="predicted"/>
<keyword evidence="2" id="KW-1185">Reference proteome</keyword>
<comment type="caution">
    <text evidence="1">The sequence shown here is derived from an EMBL/GenBank/DDBJ whole genome shotgun (WGS) entry which is preliminary data.</text>
</comment>
<protein>
    <submittedName>
        <fullName evidence="1">Uncharacterized protein</fullName>
    </submittedName>
</protein>
<organism evidence="1 2">
    <name type="scientific">Corallococcus llansteffanensis</name>
    <dbReference type="NCBI Taxonomy" id="2316731"/>
    <lineage>
        <taxon>Bacteria</taxon>
        <taxon>Pseudomonadati</taxon>
        <taxon>Myxococcota</taxon>
        <taxon>Myxococcia</taxon>
        <taxon>Myxococcales</taxon>
        <taxon>Cystobacterineae</taxon>
        <taxon>Myxococcaceae</taxon>
        <taxon>Corallococcus</taxon>
    </lineage>
</organism>
<name>A0A3A8Q5J9_9BACT</name>
<sequence length="77" mass="8191">MKGAPVGPPGQKPSIGRAVHFQHGTTTCAADILAVNPDGTVALLVKPPNEHPFTTDNVEQAPTEAPEPAKWNWMPRV</sequence>
<gene>
    <name evidence="1" type="ORF">D7V93_11700</name>
</gene>
<accession>A0A3A8Q5J9</accession>
<dbReference type="Proteomes" id="UP000272888">
    <property type="component" value="Unassembled WGS sequence"/>
</dbReference>
<evidence type="ECO:0000313" key="2">
    <source>
        <dbReference type="Proteomes" id="UP000272888"/>
    </source>
</evidence>
<dbReference type="EMBL" id="RAWB01000095">
    <property type="protein sequence ID" value="RKH61455.1"/>
    <property type="molecule type" value="Genomic_DNA"/>
</dbReference>